<feature type="compositionally biased region" description="Acidic residues" evidence="2">
    <location>
        <begin position="87"/>
        <end position="98"/>
    </location>
</feature>
<reference evidence="4 5" key="1">
    <citation type="journal article" date="2014" name="Am. J. Bot.">
        <title>Genome assembly and annotation for red clover (Trifolium pratense; Fabaceae).</title>
        <authorList>
            <person name="Istvanek J."/>
            <person name="Jaros M."/>
            <person name="Krenek A."/>
            <person name="Repkova J."/>
        </authorList>
    </citation>
    <scope>NUCLEOTIDE SEQUENCE [LARGE SCALE GENOMIC DNA]</scope>
    <source>
        <strain evidence="5">cv. Tatra</strain>
        <tissue evidence="4">Young leaves</tissue>
    </source>
</reference>
<keyword evidence="1" id="KW-0863">Zinc-finger</keyword>
<dbReference type="InterPro" id="IPR025558">
    <property type="entry name" value="DUF4283"/>
</dbReference>
<evidence type="ECO:0000313" key="5">
    <source>
        <dbReference type="Proteomes" id="UP000236291"/>
    </source>
</evidence>
<dbReference type="InterPro" id="IPR036875">
    <property type="entry name" value="Znf_CCHC_sf"/>
</dbReference>
<dbReference type="AlphaFoldDB" id="A0A2K3M1B2"/>
<feature type="region of interest" description="Disordered" evidence="2">
    <location>
        <begin position="1"/>
        <end position="69"/>
    </location>
</feature>
<organism evidence="4 5">
    <name type="scientific">Trifolium pratense</name>
    <name type="common">Red clover</name>
    <dbReference type="NCBI Taxonomy" id="57577"/>
    <lineage>
        <taxon>Eukaryota</taxon>
        <taxon>Viridiplantae</taxon>
        <taxon>Streptophyta</taxon>
        <taxon>Embryophyta</taxon>
        <taxon>Tracheophyta</taxon>
        <taxon>Spermatophyta</taxon>
        <taxon>Magnoliopsida</taxon>
        <taxon>eudicotyledons</taxon>
        <taxon>Gunneridae</taxon>
        <taxon>Pentapetalae</taxon>
        <taxon>rosids</taxon>
        <taxon>fabids</taxon>
        <taxon>Fabales</taxon>
        <taxon>Fabaceae</taxon>
        <taxon>Papilionoideae</taxon>
        <taxon>50 kb inversion clade</taxon>
        <taxon>NPAAA clade</taxon>
        <taxon>Hologalegina</taxon>
        <taxon>IRL clade</taxon>
        <taxon>Trifolieae</taxon>
        <taxon>Trifolium</taxon>
    </lineage>
</organism>
<reference evidence="4 5" key="2">
    <citation type="journal article" date="2017" name="Front. Plant Sci.">
        <title>Gene Classification and Mining of Molecular Markers Useful in Red Clover (Trifolium pratense) Breeding.</title>
        <authorList>
            <person name="Istvanek J."/>
            <person name="Dluhosova J."/>
            <person name="Dluhos P."/>
            <person name="Patkova L."/>
            <person name="Nedelnik J."/>
            <person name="Repkova J."/>
        </authorList>
    </citation>
    <scope>NUCLEOTIDE SEQUENCE [LARGE SCALE GENOMIC DNA]</scope>
    <source>
        <strain evidence="5">cv. Tatra</strain>
        <tissue evidence="4">Young leaves</tissue>
    </source>
</reference>
<evidence type="ECO:0000313" key="4">
    <source>
        <dbReference type="EMBL" id="PNX84577.1"/>
    </source>
</evidence>
<feature type="non-terminal residue" evidence="4">
    <location>
        <position position="430"/>
    </location>
</feature>
<dbReference type="Pfam" id="PF14111">
    <property type="entry name" value="DUF4283"/>
    <property type="match status" value="1"/>
</dbReference>
<evidence type="ECO:0000256" key="1">
    <source>
        <dbReference type="PROSITE-ProRule" id="PRU00047"/>
    </source>
</evidence>
<comment type="caution">
    <text evidence="4">The sequence shown here is derived from an EMBL/GenBank/DDBJ whole genome shotgun (WGS) entry which is preliminary data.</text>
</comment>
<dbReference type="InterPro" id="IPR001878">
    <property type="entry name" value="Znf_CCHC"/>
</dbReference>
<dbReference type="PROSITE" id="PS50158">
    <property type="entry name" value="ZF_CCHC"/>
    <property type="match status" value="1"/>
</dbReference>
<evidence type="ECO:0000259" key="3">
    <source>
        <dbReference type="PROSITE" id="PS50158"/>
    </source>
</evidence>
<feature type="compositionally biased region" description="Basic and acidic residues" evidence="2">
    <location>
        <begin position="309"/>
        <end position="322"/>
    </location>
</feature>
<feature type="region of interest" description="Disordered" evidence="2">
    <location>
        <begin position="309"/>
        <end position="430"/>
    </location>
</feature>
<feature type="compositionally biased region" description="Polar residues" evidence="2">
    <location>
        <begin position="401"/>
        <end position="413"/>
    </location>
</feature>
<feature type="domain" description="CCHC-type" evidence="3">
    <location>
        <begin position="296"/>
        <end position="311"/>
    </location>
</feature>
<protein>
    <recommendedName>
        <fullName evidence="3">CCHC-type domain-containing protein</fullName>
    </recommendedName>
</protein>
<dbReference type="GO" id="GO:0008270">
    <property type="term" value="F:zinc ion binding"/>
    <property type="evidence" value="ECO:0007669"/>
    <property type="project" value="UniProtKB-KW"/>
</dbReference>
<feature type="compositionally biased region" description="Polar residues" evidence="2">
    <location>
        <begin position="1"/>
        <end position="13"/>
    </location>
</feature>
<dbReference type="PANTHER" id="PTHR31286:SF99">
    <property type="entry name" value="DUF4283 DOMAIN-CONTAINING PROTEIN"/>
    <property type="match status" value="1"/>
</dbReference>
<keyword evidence="1" id="KW-0479">Metal-binding</keyword>
<dbReference type="InterPro" id="IPR040256">
    <property type="entry name" value="At4g02000-like"/>
</dbReference>
<dbReference type="STRING" id="57577.A0A2K3M1B2"/>
<feature type="compositionally biased region" description="Gly residues" evidence="2">
    <location>
        <begin position="324"/>
        <end position="335"/>
    </location>
</feature>
<dbReference type="PANTHER" id="PTHR31286">
    <property type="entry name" value="GLYCINE-RICH CELL WALL STRUCTURAL PROTEIN 1.8-LIKE"/>
    <property type="match status" value="1"/>
</dbReference>
<gene>
    <name evidence="4" type="ORF">L195_g040639</name>
</gene>
<dbReference type="SUPFAM" id="SSF57756">
    <property type="entry name" value="Retrovirus zinc finger-like domains"/>
    <property type="match status" value="1"/>
</dbReference>
<dbReference type="Proteomes" id="UP000236291">
    <property type="component" value="Unassembled WGS sequence"/>
</dbReference>
<keyword evidence="1" id="KW-0862">Zinc</keyword>
<dbReference type="EMBL" id="ASHM01046675">
    <property type="protein sequence ID" value="PNX84577.1"/>
    <property type="molecule type" value="Genomic_DNA"/>
</dbReference>
<proteinExistence type="predicted"/>
<sequence length="430" mass="48179">MAGTSAMQGQSNPESEKSKEDEDLKERSTKKSKFGNQQFSDPNRVPVNYSDLGDSEEQEGNKGGHMTYKNMVLGVSETVEGEKIDSEKEEDEMEEAEGEGLKVEERVLGTYPCPEIVLSRYEEKRIQRPWKRGVIVKLLGRRIGYKALETRLKQMWVRKGVINIIDLSNDYYLVTFSHEDDQYAALMDGPWFIYDHYLTVKEWSPNFHPASDTIEKVAVWVRISGLPIEYYDAKVLHFIGDRIGKTVRVDKNTLTQERGKYARLCVEVDLTNALLAMFTIKNRKYNVEYEGLHLLCITCGRFGHYKEGCPDKKKNQNGEDRISVGGGTDGSGTRGKGQHMAGDMVDGPWKVVQKPKRSKKGREKDMSAGDGGGSKGPSKFNVGTKNTGSRFEALISEEANLETNTGKNNNGDTVTEELPNLLGTKAPAII</sequence>
<evidence type="ECO:0000256" key="2">
    <source>
        <dbReference type="SAM" id="MobiDB-lite"/>
    </source>
</evidence>
<name>A0A2K3M1B2_TRIPR</name>
<accession>A0A2K3M1B2</accession>
<feature type="compositionally biased region" description="Basic and acidic residues" evidence="2">
    <location>
        <begin position="14"/>
        <end position="29"/>
    </location>
</feature>
<dbReference type="GO" id="GO:0003676">
    <property type="term" value="F:nucleic acid binding"/>
    <property type="evidence" value="ECO:0007669"/>
    <property type="project" value="InterPro"/>
</dbReference>
<feature type="region of interest" description="Disordered" evidence="2">
    <location>
        <begin position="80"/>
        <end position="99"/>
    </location>
</feature>